<evidence type="ECO:0000256" key="8">
    <source>
        <dbReference type="ARBA" id="ARBA00022842"/>
    </source>
</evidence>
<sequence>MTSESATELMGVLNVTPDSFSDGGSCEASTPEQRTQRALEAAAAMIAAGATIIDVGGESTRPGATRVPQEEECARVLPVVEVLVAQGIRVSVDTMYAATAAACLDAKGPGEVIINDVSGGLADAEMLPVAASRQARFILSHWRGHSVTMNDLAIYDDTAAEVLAELTQMRDRAVAAGIAPECIILDPGLGFAKDGNDNWAILKRLDDFQQLGHDLLIGVSRKRFLGALFDQDAPVTDRDLPTAVISALCAERGVWGVRVHNVAASRTAMDVVESWRAGGKVMR</sequence>
<dbReference type="SUPFAM" id="SSF51717">
    <property type="entry name" value="Dihydropteroate synthetase-like"/>
    <property type="match status" value="1"/>
</dbReference>
<dbReference type="GO" id="GO:0046654">
    <property type="term" value="P:tetrahydrofolate biosynthetic process"/>
    <property type="evidence" value="ECO:0007669"/>
    <property type="project" value="UniProtKB-UniPathway"/>
</dbReference>
<organism evidence="12 13">
    <name type="scientific">Gulosibacter macacae</name>
    <dbReference type="NCBI Taxonomy" id="2488791"/>
    <lineage>
        <taxon>Bacteria</taxon>
        <taxon>Bacillati</taxon>
        <taxon>Actinomycetota</taxon>
        <taxon>Actinomycetes</taxon>
        <taxon>Micrococcales</taxon>
        <taxon>Microbacteriaceae</taxon>
        <taxon>Gulosibacter</taxon>
    </lineage>
</organism>
<accession>A0A3P3W122</accession>
<dbReference type="AlphaFoldDB" id="A0A3P3W122"/>
<dbReference type="PROSITE" id="PS00793">
    <property type="entry name" value="DHPS_2"/>
    <property type="match status" value="1"/>
</dbReference>
<dbReference type="OrthoDB" id="9811744at2"/>
<dbReference type="Gene3D" id="3.20.20.20">
    <property type="entry name" value="Dihydropteroate synthase-like"/>
    <property type="match status" value="1"/>
</dbReference>
<evidence type="ECO:0000256" key="6">
    <source>
        <dbReference type="ARBA" id="ARBA00022679"/>
    </source>
</evidence>
<dbReference type="GO" id="GO:0005829">
    <property type="term" value="C:cytosol"/>
    <property type="evidence" value="ECO:0007669"/>
    <property type="project" value="TreeGrafter"/>
</dbReference>
<dbReference type="NCBIfam" id="TIGR01496">
    <property type="entry name" value="DHPS"/>
    <property type="match status" value="1"/>
</dbReference>
<comment type="caution">
    <text evidence="12">The sequence shown here is derived from an EMBL/GenBank/DDBJ whole genome shotgun (WGS) entry which is preliminary data.</text>
</comment>
<evidence type="ECO:0000313" key="12">
    <source>
        <dbReference type="EMBL" id="RRJ88187.1"/>
    </source>
</evidence>
<evidence type="ECO:0000256" key="7">
    <source>
        <dbReference type="ARBA" id="ARBA00022723"/>
    </source>
</evidence>
<dbReference type="EMBL" id="RQVS01000002">
    <property type="protein sequence ID" value="RRJ88187.1"/>
    <property type="molecule type" value="Genomic_DNA"/>
</dbReference>
<dbReference type="InterPro" id="IPR006390">
    <property type="entry name" value="DHP_synth_dom"/>
</dbReference>
<dbReference type="RefSeq" id="WP_124969224.1">
    <property type="nucleotide sequence ID" value="NZ_RQVS01000002.1"/>
</dbReference>
<evidence type="ECO:0000256" key="5">
    <source>
        <dbReference type="ARBA" id="ARBA00012458"/>
    </source>
</evidence>
<proteinExistence type="inferred from homology"/>
<comment type="catalytic activity">
    <reaction evidence="1">
        <text>(7,8-dihydropterin-6-yl)methyl diphosphate + 4-aminobenzoate = 7,8-dihydropteroate + diphosphate</text>
        <dbReference type="Rhea" id="RHEA:19949"/>
        <dbReference type="ChEBI" id="CHEBI:17836"/>
        <dbReference type="ChEBI" id="CHEBI:17839"/>
        <dbReference type="ChEBI" id="CHEBI:33019"/>
        <dbReference type="ChEBI" id="CHEBI:72950"/>
        <dbReference type="EC" id="2.5.1.15"/>
    </reaction>
</comment>
<dbReference type="PROSITE" id="PS50972">
    <property type="entry name" value="PTERIN_BINDING"/>
    <property type="match status" value="1"/>
</dbReference>
<dbReference type="UniPathway" id="UPA00077">
    <property type="reaction ID" value="UER00156"/>
</dbReference>
<keyword evidence="9 10" id="KW-0289">Folate biosynthesis</keyword>
<dbReference type="GO" id="GO:0046872">
    <property type="term" value="F:metal ion binding"/>
    <property type="evidence" value="ECO:0007669"/>
    <property type="project" value="UniProtKB-KW"/>
</dbReference>
<keyword evidence="6 10" id="KW-0808">Transferase</keyword>
<dbReference type="PANTHER" id="PTHR20941">
    <property type="entry name" value="FOLATE SYNTHESIS PROTEINS"/>
    <property type="match status" value="1"/>
</dbReference>
<dbReference type="PANTHER" id="PTHR20941:SF1">
    <property type="entry name" value="FOLIC ACID SYNTHESIS PROTEIN FOL1"/>
    <property type="match status" value="1"/>
</dbReference>
<evidence type="ECO:0000313" key="13">
    <source>
        <dbReference type="Proteomes" id="UP000274391"/>
    </source>
</evidence>
<keyword evidence="7 10" id="KW-0479">Metal-binding</keyword>
<comment type="cofactor">
    <cofactor evidence="2 10">
        <name>Mg(2+)</name>
        <dbReference type="ChEBI" id="CHEBI:18420"/>
    </cofactor>
</comment>
<dbReference type="GO" id="GO:0046656">
    <property type="term" value="P:folic acid biosynthetic process"/>
    <property type="evidence" value="ECO:0007669"/>
    <property type="project" value="UniProtKB-KW"/>
</dbReference>
<dbReference type="EC" id="2.5.1.15" evidence="5 10"/>
<dbReference type="Pfam" id="PF00809">
    <property type="entry name" value="Pterin_bind"/>
    <property type="match status" value="1"/>
</dbReference>
<evidence type="ECO:0000256" key="2">
    <source>
        <dbReference type="ARBA" id="ARBA00001946"/>
    </source>
</evidence>
<evidence type="ECO:0000256" key="3">
    <source>
        <dbReference type="ARBA" id="ARBA00004763"/>
    </source>
</evidence>
<evidence type="ECO:0000259" key="11">
    <source>
        <dbReference type="PROSITE" id="PS50972"/>
    </source>
</evidence>
<keyword evidence="8 10" id="KW-0460">Magnesium</keyword>
<comment type="function">
    <text evidence="10">Catalyzes the condensation of para-aminobenzoate (pABA) with 6-hydroxymethyl-7,8-dihydropterin diphosphate (DHPt-PP) to form 7,8-dihydropteroate (H2Pte), the immediate precursor of folate derivatives.</text>
</comment>
<protein>
    <recommendedName>
        <fullName evidence="5 10">Dihydropteroate synthase</fullName>
        <shortName evidence="10">DHPS</shortName>
        <ecNumber evidence="5 10">2.5.1.15</ecNumber>
    </recommendedName>
    <alternativeName>
        <fullName evidence="10">Dihydropteroate pyrophosphorylase</fullName>
    </alternativeName>
</protein>
<dbReference type="CDD" id="cd00739">
    <property type="entry name" value="DHPS"/>
    <property type="match status" value="1"/>
</dbReference>
<dbReference type="InterPro" id="IPR045031">
    <property type="entry name" value="DHP_synth-like"/>
</dbReference>
<dbReference type="InterPro" id="IPR000489">
    <property type="entry name" value="Pterin-binding_dom"/>
</dbReference>
<evidence type="ECO:0000256" key="10">
    <source>
        <dbReference type="RuleBase" id="RU361205"/>
    </source>
</evidence>
<evidence type="ECO:0000256" key="4">
    <source>
        <dbReference type="ARBA" id="ARBA00009503"/>
    </source>
</evidence>
<feature type="domain" description="Pterin-binding" evidence="11">
    <location>
        <begin position="7"/>
        <end position="270"/>
    </location>
</feature>
<name>A0A3P3W122_9MICO</name>
<dbReference type="InterPro" id="IPR011005">
    <property type="entry name" value="Dihydropteroate_synth-like_sf"/>
</dbReference>
<dbReference type="Proteomes" id="UP000274391">
    <property type="component" value="Unassembled WGS sequence"/>
</dbReference>
<keyword evidence="13" id="KW-1185">Reference proteome</keyword>
<dbReference type="PROSITE" id="PS00792">
    <property type="entry name" value="DHPS_1"/>
    <property type="match status" value="1"/>
</dbReference>
<comment type="similarity">
    <text evidence="4 10">Belongs to the DHPS family.</text>
</comment>
<evidence type="ECO:0000256" key="9">
    <source>
        <dbReference type="ARBA" id="ARBA00022909"/>
    </source>
</evidence>
<evidence type="ECO:0000256" key="1">
    <source>
        <dbReference type="ARBA" id="ARBA00000012"/>
    </source>
</evidence>
<dbReference type="GO" id="GO:0004156">
    <property type="term" value="F:dihydropteroate synthase activity"/>
    <property type="evidence" value="ECO:0007669"/>
    <property type="project" value="UniProtKB-EC"/>
</dbReference>
<gene>
    <name evidence="12" type="primary">folP</name>
    <name evidence="12" type="ORF">EG850_01680</name>
</gene>
<reference evidence="12 13" key="1">
    <citation type="submission" date="2018-11" db="EMBL/GenBank/DDBJ databases">
        <title>YIM 102482-1 draft genome.</title>
        <authorList>
            <person name="Li G."/>
            <person name="Jiang Y."/>
        </authorList>
    </citation>
    <scope>NUCLEOTIDE SEQUENCE [LARGE SCALE GENOMIC DNA]</scope>
    <source>
        <strain evidence="12 13">YIM 102482-1</strain>
    </source>
</reference>
<comment type="pathway">
    <text evidence="3 10">Cofactor biosynthesis; tetrahydrofolate biosynthesis; 7,8-dihydrofolate from 2-amino-4-hydroxy-6-hydroxymethyl-7,8-dihydropteridine diphosphate and 4-aminobenzoate: step 1/2.</text>
</comment>